<keyword evidence="1" id="KW-0812">Transmembrane</keyword>
<proteinExistence type="predicted"/>
<sequence length="132" mass="14971">MPESLHSLLISQVLGFYLLIVAIVMLTRADYYRNLMTNLHEGSHAIMIGATFSLIIGIILVLVHNLWVWDEEVIITVVAWLILIKSVLWLAFPEKMMTFSRTFYAGPGYYITAAIALVIGIILLAYGFYLYV</sequence>
<dbReference type="STRING" id="448.Lery_2027"/>
<dbReference type="PATRIC" id="fig|448.7.peg.2125"/>
<dbReference type="RefSeq" id="WP_058527169.1">
    <property type="nucleotide sequence ID" value="NZ_CAAAHY010000014.1"/>
</dbReference>
<evidence type="ECO:0000313" key="3">
    <source>
        <dbReference type="Proteomes" id="UP000054773"/>
    </source>
</evidence>
<gene>
    <name evidence="2" type="ORF">Lery_2027</name>
</gene>
<dbReference type="Proteomes" id="UP000054773">
    <property type="component" value="Unassembled WGS sequence"/>
</dbReference>
<keyword evidence="1" id="KW-0472">Membrane</keyword>
<evidence type="ECO:0000313" key="2">
    <source>
        <dbReference type="EMBL" id="KTC95732.1"/>
    </source>
</evidence>
<feature type="transmembrane region" description="Helical" evidence="1">
    <location>
        <begin position="46"/>
        <end position="67"/>
    </location>
</feature>
<dbReference type="OrthoDB" id="5637501at2"/>
<evidence type="ECO:0000256" key="1">
    <source>
        <dbReference type="SAM" id="Phobius"/>
    </source>
</evidence>
<accession>A0A0W0TJF0</accession>
<dbReference type="AlphaFoldDB" id="A0A0W0TJF0"/>
<organism evidence="2 3">
    <name type="scientific">Legionella erythra</name>
    <dbReference type="NCBI Taxonomy" id="448"/>
    <lineage>
        <taxon>Bacteria</taxon>
        <taxon>Pseudomonadati</taxon>
        <taxon>Pseudomonadota</taxon>
        <taxon>Gammaproteobacteria</taxon>
        <taxon>Legionellales</taxon>
        <taxon>Legionellaceae</taxon>
        <taxon>Legionella</taxon>
    </lineage>
</organism>
<dbReference type="EMBL" id="LNYA01000032">
    <property type="protein sequence ID" value="KTC95732.1"/>
    <property type="molecule type" value="Genomic_DNA"/>
</dbReference>
<feature type="transmembrane region" description="Helical" evidence="1">
    <location>
        <begin position="6"/>
        <end position="26"/>
    </location>
</feature>
<feature type="transmembrane region" description="Helical" evidence="1">
    <location>
        <begin position="73"/>
        <end position="92"/>
    </location>
</feature>
<keyword evidence="3" id="KW-1185">Reference proteome</keyword>
<comment type="caution">
    <text evidence="2">The sequence shown here is derived from an EMBL/GenBank/DDBJ whole genome shotgun (WGS) entry which is preliminary data.</text>
</comment>
<feature type="transmembrane region" description="Helical" evidence="1">
    <location>
        <begin position="104"/>
        <end position="129"/>
    </location>
</feature>
<protein>
    <submittedName>
        <fullName evidence="2">Integral membrane protein (PIN domain superfamily)</fullName>
    </submittedName>
</protein>
<name>A0A0W0TJF0_LEGER</name>
<reference evidence="2 3" key="1">
    <citation type="submission" date="2015-11" db="EMBL/GenBank/DDBJ databases">
        <title>Genomic analysis of 38 Legionella species identifies large and diverse effector repertoires.</title>
        <authorList>
            <person name="Burstein D."/>
            <person name="Amaro F."/>
            <person name="Zusman T."/>
            <person name="Lifshitz Z."/>
            <person name="Cohen O."/>
            <person name="Gilbert J.A."/>
            <person name="Pupko T."/>
            <person name="Shuman H.A."/>
            <person name="Segal G."/>
        </authorList>
    </citation>
    <scope>NUCLEOTIDE SEQUENCE [LARGE SCALE GENOMIC DNA]</scope>
    <source>
        <strain evidence="2 3">SE-32A-C8</strain>
    </source>
</reference>
<keyword evidence="1" id="KW-1133">Transmembrane helix</keyword>